<feature type="region of interest" description="Disordered" evidence="1">
    <location>
        <begin position="28"/>
        <end position="57"/>
    </location>
</feature>
<evidence type="ECO:0000256" key="1">
    <source>
        <dbReference type="SAM" id="MobiDB-lite"/>
    </source>
</evidence>
<proteinExistence type="predicted"/>
<keyword evidence="2" id="KW-1133">Transmembrane helix</keyword>
<keyword evidence="2" id="KW-0472">Membrane</keyword>
<protein>
    <recommendedName>
        <fullName evidence="3">PilX/PilW C-terminal domain-containing protein</fullName>
    </recommendedName>
</protein>
<name>A0A2S5DGJ5_9NEIS</name>
<dbReference type="EMBL" id="PQWB01000035">
    <property type="protein sequence ID" value="POZ62215.1"/>
    <property type="molecule type" value="Genomic_DNA"/>
</dbReference>
<evidence type="ECO:0000313" key="5">
    <source>
        <dbReference type="Proteomes" id="UP000237082"/>
    </source>
</evidence>
<reference evidence="5" key="1">
    <citation type="submission" date="2018-02" db="EMBL/GenBank/DDBJ databases">
        <authorList>
            <person name="O'Hara-Hanley K."/>
            <person name="Soby S."/>
        </authorList>
    </citation>
    <scope>NUCLEOTIDE SEQUENCE [LARGE SCALE GENOMIC DNA]</scope>
    <source>
        <strain evidence="5">MWU14-2602</strain>
    </source>
</reference>
<evidence type="ECO:0000259" key="3">
    <source>
        <dbReference type="Pfam" id="PF13681"/>
    </source>
</evidence>
<accession>A0A2S5DGJ5</accession>
<dbReference type="AlphaFoldDB" id="A0A2S5DGJ5"/>
<gene>
    <name evidence="4" type="ORF">C2I19_09620</name>
</gene>
<sequence length="273" mass="29000">MRSRGRLANAGRAGAEWRRRAALGGGQAGVGMAAGSEQGRGGNPGPGCGADAAGLRRRDMSGGKQGGATLLMVMSLLSLLAMLVLSSSQLILNARLQIANAQERRRAEGLARQALSGAERWVLQWDGLNDMESLAAEPAKLYGPGAPFAPDCHGTHGKGLCEPTAPPEKQSQGGVPLLHPCGNSREYELEPGLPQWHCPQGVRAGRLTWSNPRYVVELIDPRFGAGSGDPARLYRITVRAWGHSRHSAATMQSWYRVGAAGAGRRLGWEEKTP</sequence>
<dbReference type="Proteomes" id="UP000237082">
    <property type="component" value="Unassembled WGS sequence"/>
</dbReference>
<keyword evidence="2" id="KW-0812">Transmembrane</keyword>
<feature type="compositionally biased region" description="Gly residues" evidence="1">
    <location>
        <begin position="38"/>
        <end position="48"/>
    </location>
</feature>
<dbReference type="Pfam" id="PF13681">
    <property type="entry name" value="PilX"/>
    <property type="match status" value="1"/>
</dbReference>
<organism evidence="4 5">
    <name type="scientific">Chromobacterium alticapitis</name>
    <dbReference type="NCBI Taxonomy" id="2073169"/>
    <lineage>
        <taxon>Bacteria</taxon>
        <taxon>Pseudomonadati</taxon>
        <taxon>Pseudomonadota</taxon>
        <taxon>Betaproteobacteria</taxon>
        <taxon>Neisseriales</taxon>
        <taxon>Chromobacteriaceae</taxon>
        <taxon>Chromobacterium</taxon>
    </lineage>
</organism>
<evidence type="ECO:0000313" key="4">
    <source>
        <dbReference type="EMBL" id="POZ62215.1"/>
    </source>
</evidence>
<dbReference type="InterPro" id="IPR025205">
    <property type="entry name" value="PilX/PilW_C"/>
</dbReference>
<comment type="caution">
    <text evidence="4">The sequence shown here is derived from an EMBL/GenBank/DDBJ whole genome shotgun (WGS) entry which is preliminary data.</text>
</comment>
<feature type="transmembrane region" description="Helical" evidence="2">
    <location>
        <begin position="66"/>
        <end position="85"/>
    </location>
</feature>
<keyword evidence="5" id="KW-1185">Reference proteome</keyword>
<evidence type="ECO:0000256" key="2">
    <source>
        <dbReference type="SAM" id="Phobius"/>
    </source>
</evidence>
<feature type="domain" description="PilX/PilW C-terminal" evidence="3">
    <location>
        <begin position="209"/>
        <end position="256"/>
    </location>
</feature>